<evidence type="ECO:0000256" key="1">
    <source>
        <dbReference type="SAM" id="Coils"/>
    </source>
</evidence>
<keyword evidence="1" id="KW-0175">Coiled coil</keyword>
<sequence>MVKLYVLPKSQIIWDLGCQNAQITSIWDLGFGIWNLEFRHLGFRHLDFEFERMSAKLTTMCYVHDCTEKITLEFIIREITVISKVSTTDLTKIIYLRVKAFVFINPEVDTSIEEVENGNVIRLVGKFVTCENCIWDFGIWILNLGGRMSAKLTTMCYVHDCTEKITLEFIIREITVISKVSTTDLTKIIYLRVKAFVFINPEVDTSIEEVENGNVIRLVTAISIKVFEEIIFETIPLIGISIIATRTTIQTVQNENGYSILEFEIEESTTAILVGTINYVLSVCNPLTTEEASSSKFVLNLEDISLIINNHTTVNNQVTNIEHTIFENTKVYTVDDEKYISLLTSRQHSLENLELDLEDEEENTTSVLETTASRLCKFATTI</sequence>
<organism evidence="2 3">
    <name type="scientific">Diversispora epigaea</name>
    <dbReference type="NCBI Taxonomy" id="1348612"/>
    <lineage>
        <taxon>Eukaryota</taxon>
        <taxon>Fungi</taxon>
        <taxon>Fungi incertae sedis</taxon>
        <taxon>Mucoromycota</taxon>
        <taxon>Glomeromycotina</taxon>
        <taxon>Glomeromycetes</taxon>
        <taxon>Diversisporales</taxon>
        <taxon>Diversisporaceae</taxon>
        <taxon>Diversispora</taxon>
    </lineage>
</organism>
<dbReference type="EMBL" id="PQFF01000306">
    <property type="protein sequence ID" value="RHZ62743.1"/>
    <property type="molecule type" value="Genomic_DNA"/>
</dbReference>
<gene>
    <name evidence="2" type="ORF">Glove_335g52</name>
</gene>
<proteinExistence type="predicted"/>
<evidence type="ECO:0000313" key="2">
    <source>
        <dbReference type="EMBL" id="RHZ62743.1"/>
    </source>
</evidence>
<accession>A0A397HNI2</accession>
<feature type="coiled-coil region" evidence="1">
    <location>
        <begin position="343"/>
        <end position="370"/>
    </location>
</feature>
<name>A0A397HNI2_9GLOM</name>
<dbReference type="Proteomes" id="UP000266861">
    <property type="component" value="Unassembled WGS sequence"/>
</dbReference>
<evidence type="ECO:0000313" key="3">
    <source>
        <dbReference type="Proteomes" id="UP000266861"/>
    </source>
</evidence>
<dbReference type="AlphaFoldDB" id="A0A397HNI2"/>
<reference evidence="2 3" key="1">
    <citation type="submission" date="2018-08" db="EMBL/GenBank/DDBJ databases">
        <title>Genome and evolution of the arbuscular mycorrhizal fungus Diversispora epigaea (formerly Glomus versiforme) and its bacterial endosymbionts.</title>
        <authorList>
            <person name="Sun X."/>
            <person name="Fei Z."/>
            <person name="Harrison M."/>
        </authorList>
    </citation>
    <scope>NUCLEOTIDE SEQUENCE [LARGE SCALE GENOMIC DNA]</scope>
    <source>
        <strain evidence="2 3">IT104</strain>
    </source>
</reference>
<comment type="caution">
    <text evidence="2">The sequence shown here is derived from an EMBL/GenBank/DDBJ whole genome shotgun (WGS) entry which is preliminary data.</text>
</comment>
<protein>
    <submittedName>
        <fullName evidence="2">Uncharacterized protein</fullName>
    </submittedName>
</protein>
<keyword evidence="3" id="KW-1185">Reference proteome</keyword>